<dbReference type="EMBL" id="MU795319">
    <property type="protein sequence ID" value="KAJ3807310.1"/>
    <property type="molecule type" value="Genomic_DNA"/>
</dbReference>
<proteinExistence type="predicted"/>
<gene>
    <name evidence="1" type="ORF">F5876DRAFT_79829</name>
</gene>
<organism evidence="1 2">
    <name type="scientific">Lentinula aff. lateritia</name>
    <dbReference type="NCBI Taxonomy" id="2804960"/>
    <lineage>
        <taxon>Eukaryota</taxon>
        <taxon>Fungi</taxon>
        <taxon>Dikarya</taxon>
        <taxon>Basidiomycota</taxon>
        <taxon>Agaricomycotina</taxon>
        <taxon>Agaricomycetes</taxon>
        <taxon>Agaricomycetidae</taxon>
        <taxon>Agaricales</taxon>
        <taxon>Marasmiineae</taxon>
        <taxon>Omphalotaceae</taxon>
        <taxon>Lentinula</taxon>
    </lineage>
</organism>
<dbReference type="Proteomes" id="UP001163835">
    <property type="component" value="Unassembled WGS sequence"/>
</dbReference>
<comment type="caution">
    <text evidence="1">The sequence shown here is derived from an EMBL/GenBank/DDBJ whole genome shotgun (WGS) entry which is preliminary data.</text>
</comment>
<reference evidence="1" key="1">
    <citation type="submission" date="2022-09" db="EMBL/GenBank/DDBJ databases">
        <title>A Global Phylogenomic Analysis of the Shiitake Genus Lentinula.</title>
        <authorList>
            <consortium name="DOE Joint Genome Institute"/>
            <person name="Sierra-Patev S."/>
            <person name="Min B."/>
            <person name="Naranjo-Ortiz M."/>
            <person name="Looney B."/>
            <person name="Konkel Z."/>
            <person name="Slot J.C."/>
            <person name="Sakamoto Y."/>
            <person name="Steenwyk J.L."/>
            <person name="Rokas A."/>
            <person name="Carro J."/>
            <person name="Camarero S."/>
            <person name="Ferreira P."/>
            <person name="Molpeceres G."/>
            <person name="Ruiz-Duenas F.J."/>
            <person name="Serrano A."/>
            <person name="Henrissat B."/>
            <person name="Drula E."/>
            <person name="Hughes K.W."/>
            <person name="Mata J.L."/>
            <person name="Ishikawa N.K."/>
            <person name="Vargas-Isla R."/>
            <person name="Ushijima S."/>
            <person name="Smith C.A."/>
            <person name="Ahrendt S."/>
            <person name="Andreopoulos W."/>
            <person name="He G."/>
            <person name="Labutti K."/>
            <person name="Lipzen A."/>
            <person name="Ng V."/>
            <person name="Riley R."/>
            <person name="Sandor L."/>
            <person name="Barry K."/>
            <person name="Martinez A.T."/>
            <person name="Xiao Y."/>
            <person name="Gibbons J.G."/>
            <person name="Terashima K."/>
            <person name="Grigoriev I.V."/>
            <person name="Hibbett D.S."/>
        </authorList>
    </citation>
    <scope>NUCLEOTIDE SEQUENCE</scope>
    <source>
        <strain evidence="1">TMI1499</strain>
    </source>
</reference>
<keyword evidence="2" id="KW-1185">Reference proteome</keyword>
<protein>
    <submittedName>
        <fullName evidence="1">Cytochrome P450</fullName>
    </submittedName>
</protein>
<evidence type="ECO:0000313" key="2">
    <source>
        <dbReference type="Proteomes" id="UP001163835"/>
    </source>
</evidence>
<evidence type="ECO:0000313" key="1">
    <source>
        <dbReference type="EMBL" id="KAJ3807310.1"/>
    </source>
</evidence>
<name>A0ACC1TRE3_9AGAR</name>
<sequence>METSTLLILALLVALVVAYRIYKPSPFSNIPGPEPTSFMLGVCLPNFTNNQNLTESIPTGNLREILQQPAGLAEFEWQRKYGDVVRFRASFGTDQLMVADPKALQHVLQSSGYKWRKSPVRREIARLTSGKGLAWADGDVHTRQRKVMLPGFRAPETKYFVPFFIGCAEAMCSGWKGTISRTGGQSHVFNFPEYVSRATLDAIGQAAFDYDFGSTNNHENELANLYESLTANAFSAPPDIAVLMLDLFRHVPPAVMEFINDHNPKLKVLHRVAGVANEVASGLIAQKTEDIKGGNPNKDIMTFLVQSNLSENPKSRLTEEELLAQMRTLIFGGHETITSQFCCYDIVAYPYNHFQTQFAGQHTAKIARNPQLQARLRAEIRATEEKIADRGEEEFTMQDFEEMPVLIAMSKETLRYHPVAIHLYRTAYEDDVLPLLKPIVGKSGEIISEIHIPKGTQVIGSASAYNRNKDVFGEGRCRCDLEHLSIVYQIYLLPDSFEFNIDRWLEGRVKAEVSLGVYANLATFASGIRSCIAWRFAVTELQAFIVVLLRNFELETTPKLAKIRRESALAMVPTIEGELDKGSQLPLKVSIISKTEV</sequence>
<accession>A0ACC1TRE3</accession>